<dbReference type="PRINTS" id="PR01880">
    <property type="entry name" value="FIBRITIN"/>
</dbReference>
<proteinExistence type="predicted"/>
<dbReference type="InterPro" id="IPR012473">
    <property type="entry name" value="Fibritin_C"/>
</dbReference>
<feature type="domain" description="Fibritin C-terminal" evidence="1">
    <location>
        <begin position="376"/>
        <end position="453"/>
    </location>
</feature>
<evidence type="ECO:0000313" key="3">
    <source>
        <dbReference type="Proteomes" id="UP000250157"/>
    </source>
</evidence>
<dbReference type="RefSeq" id="YP_010090875.1">
    <property type="nucleotide sequence ID" value="NC_055721.1"/>
</dbReference>
<sequence length="607" mass="65627">MINDLVLKDIPFVDGLPDDGQQRIRWIRTGDCLSAAETKNGNEGFLNTAGVEIQKNVVLLDENAETTKATVNELIANVNNINEALEMGSDTEIIKQVGINKDNIEILQEHMQFAENDIGNLITGLTQVADDVGPYDQDVDPYYRTVRDNLVWVKKEMGQYPGQDFNGQSVVGNVSTGMKRRIIENSSEIASQGSRITELEDNYENSDIGALTIEVNKLRKEVGPSTAAKADTLYKRTDTLETKSASMDRNIDEIEIAIGFGGTPIDTRVTTNTNSISTLTTQITAPITGLSPRVVVIENAIGTTTQPATINGKIFVLRRDLDALSLVVGSDTSSGLRGDVAWLNQRVGIVPQGQQPGPTTAFGQIATLSSLANSNASAIQDIQAEIGNNTTGLKGQVISLTSIINGTNPNGVTVEERGLLRTVKAHDVTIKTLIPEAPINGKSYVRKDAAWSESNAIDTSTLVAEAPNDGKEYVRKSKAWEELVLTSYLTDAASDSKLYGRQDGAWTEVVIPSVTGFITDAPKEVKNFVRNNGAWVAITIPTVPDVSDFITDAPNDTKLYGRKAEAWEEVVIPAAPDITNLIPEAPKDGKAYVRKDGAWVDITTLTP</sequence>
<dbReference type="Gene3D" id="1.20.5.320">
    <property type="entry name" value="6-Phosphogluconate Dehydrogenase, domain 3"/>
    <property type="match status" value="3"/>
</dbReference>
<accession>A0A2Z5ZC58</accession>
<reference evidence="2 3" key="1">
    <citation type="submission" date="2018-02" db="EMBL/GenBank/DDBJ databases">
        <title>Full genome sequencing of a novel polyvalent bacteriophage as one of T4-Family member.</title>
        <authorList>
            <person name="Kawasaki T."/>
            <person name="Saad A.M."/>
            <person name="Yamada T."/>
        </authorList>
    </citation>
    <scope>NUCLEOTIDE SEQUENCE [LARGE SCALE GENOMIC DNA]</scope>
    <source>
        <strain evidence="2 3">EcS1</strain>
    </source>
</reference>
<dbReference type="Proteomes" id="UP000250157">
    <property type="component" value="Segment"/>
</dbReference>
<evidence type="ECO:0000259" key="1">
    <source>
        <dbReference type="Pfam" id="PF07921"/>
    </source>
</evidence>
<dbReference type="SUPFAM" id="SSF58046">
    <property type="entry name" value="Fibritin"/>
    <property type="match status" value="3"/>
</dbReference>
<name>A0A2Z5ZC58_9CAUD</name>
<dbReference type="KEGG" id="vg:65108367"/>
<keyword evidence="3" id="KW-1185">Reference proteome</keyword>
<organism evidence="2 3">
    <name type="scientific">Escherichia phage EcS1</name>
    <dbReference type="NCBI Taxonomy" id="2083276"/>
    <lineage>
        <taxon>Viruses</taxon>
        <taxon>Duplodnaviria</taxon>
        <taxon>Heunggongvirae</taxon>
        <taxon>Uroviricota</taxon>
        <taxon>Caudoviricetes</taxon>
        <taxon>Pantevenvirales</taxon>
        <taxon>Straboviridae</taxon>
        <taxon>Tevenvirinae</taxon>
        <taxon>Kagamiyamavirus</taxon>
        <taxon>Kagamiyamavirus ecs1</taxon>
    </lineage>
</organism>
<dbReference type="Gene3D" id="6.20.230.10">
    <property type="match status" value="2"/>
</dbReference>
<dbReference type="EMBL" id="LC371242">
    <property type="protein sequence ID" value="BBC78228.1"/>
    <property type="molecule type" value="Genomic_DNA"/>
</dbReference>
<protein>
    <submittedName>
        <fullName evidence="2">Fibritin neck whisker protein</fullName>
    </submittedName>
</protein>
<dbReference type="Pfam" id="PF07921">
    <property type="entry name" value="Fibritin_C"/>
    <property type="match status" value="1"/>
</dbReference>
<evidence type="ECO:0000313" key="2">
    <source>
        <dbReference type="EMBL" id="BBC78228.1"/>
    </source>
</evidence>
<dbReference type="GeneID" id="65108367"/>